<dbReference type="SUPFAM" id="SSF48371">
    <property type="entry name" value="ARM repeat"/>
    <property type="match status" value="1"/>
</dbReference>
<dbReference type="PANTHER" id="PTHR16216">
    <property type="entry name" value="DYNEIN ASSEMBLY FACTOR 5, AXONEMAL"/>
    <property type="match status" value="1"/>
</dbReference>
<dbReference type="InterPro" id="IPR057978">
    <property type="entry name" value="TPR_DAAF5"/>
</dbReference>
<proteinExistence type="predicted"/>
<sequence length="127" mass="14155">MSEFLDEHGYPQEEVTKEQVVSAYLQTVQRTLNRLSDPDLKTRRKALEMLLVCLLEDDGVGSIPPLDVLQAAWDDTILGLVLRCLSDTSEKCRELAVQLIQKVADCIPEVDVSVKQLVPVMADLMGT</sequence>
<reference evidence="2" key="1">
    <citation type="submission" date="2024-02" db="EMBL/GenBank/DDBJ databases">
        <authorList>
            <consortium name="ELIXIR-Norway"/>
            <consortium name="Elixir Norway"/>
        </authorList>
    </citation>
    <scope>NUCLEOTIDE SEQUENCE</scope>
</reference>
<dbReference type="EMBL" id="OZ019907">
    <property type="protein sequence ID" value="CAK9207155.1"/>
    <property type="molecule type" value="Genomic_DNA"/>
</dbReference>
<dbReference type="Proteomes" id="UP001497512">
    <property type="component" value="Chromosome 15"/>
</dbReference>
<organism evidence="2 3">
    <name type="scientific">Sphagnum troendelagicum</name>
    <dbReference type="NCBI Taxonomy" id="128251"/>
    <lineage>
        <taxon>Eukaryota</taxon>
        <taxon>Viridiplantae</taxon>
        <taxon>Streptophyta</taxon>
        <taxon>Embryophyta</taxon>
        <taxon>Bryophyta</taxon>
        <taxon>Sphagnophytina</taxon>
        <taxon>Sphagnopsida</taxon>
        <taxon>Sphagnales</taxon>
        <taxon>Sphagnaceae</taxon>
        <taxon>Sphagnum</taxon>
    </lineage>
</organism>
<evidence type="ECO:0000313" key="2">
    <source>
        <dbReference type="EMBL" id="CAK9207155.1"/>
    </source>
</evidence>
<evidence type="ECO:0000313" key="3">
    <source>
        <dbReference type="Proteomes" id="UP001497512"/>
    </source>
</evidence>
<gene>
    <name evidence="2" type="ORF">CSSPTR1EN2_LOCUS8707</name>
</gene>
<dbReference type="Pfam" id="PF25757">
    <property type="entry name" value="TPR_DNAAF5"/>
    <property type="match status" value="1"/>
</dbReference>
<dbReference type="InterPro" id="IPR052623">
    <property type="entry name" value="DAAF5"/>
</dbReference>
<dbReference type="InterPro" id="IPR011989">
    <property type="entry name" value="ARM-like"/>
</dbReference>
<protein>
    <recommendedName>
        <fullName evidence="1">Dynein axonemal assembly factor 5 TPR repeats domain-containing protein</fullName>
    </recommendedName>
</protein>
<name>A0ABP0TX30_9BRYO</name>
<feature type="domain" description="Dynein axonemal assembly factor 5 TPR repeats" evidence="1">
    <location>
        <begin position="35"/>
        <end position="126"/>
    </location>
</feature>
<dbReference type="InterPro" id="IPR016024">
    <property type="entry name" value="ARM-type_fold"/>
</dbReference>
<accession>A0ABP0TX30</accession>
<dbReference type="Gene3D" id="1.25.10.10">
    <property type="entry name" value="Leucine-rich Repeat Variant"/>
    <property type="match status" value="1"/>
</dbReference>
<keyword evidence="3" id="KW-1185">Reference proteome</keyword>
<dbReference type="PANTHER" id="PTHR16216:SF2">
    <property type="entry name" value="DYNEIN AXONEMAL ASSEMBLY FACTOR 5"/>
    <property type="match status" value="1"/>
</dbReference>
<evidence type="ECO:0000259" key="1">
    <source>
        <dbReference type="Pfam" id="PF25757"/>
    </source>
</evidence>